<proteinExistence type="predicted"/>
<dbReference type="Pfam" id="PF04827">
    <property type="entry name" value="Plant_tran"/>
    <property type="match status" value="1"/>
</dbReference>
<dbReference type="InterPro" id="IPR006912">
    <property type="entry name" value="Harbinger_derived_prot"/>
</dbReference>
<protein>
    <recommendedName>
        <fullName evidence="3">DDE Tnp4 domain-containing protein</fullName>
    </recommendedName>
</protein>
<organism evidence="2">
    <name type="scientific">Fagus sylvatica</name>
    <name type="common">Beechnut</name>
    <dbReference type="NCBI Taxonomy" id="28930"/>
    <lineage>
        <taxon>Eukaryota</taxon>
        <taxon>Viridiplantae</taxon>
        <taxon>Streptophyta</taxon>
        <taxon>Embryophyta</taxon>
        <taxon>Tracheophyta</taxon>
        <taxon>Spermatophyta</taxon>
        <taxon>Magnoliopsida</taxon>
        <taxon>eudicotyledons</taxon>
        <taxon>Gunneridae</taxon>
        <taxon>Pentapetalae</taxon>
        <taxon>rosids</taxon>
        <taxon>fabids</taxon>
        <taxon>Fagales</taxon>
        <taxon>Fagaceae</taxon>
        <taxon>Fagus</taxon>
    </lineage>
</organism>
<gene>
    <name evidence="2" type="ORF">FSB_LOCUS25754</name>
</gene>
<reference evidence="2" key="1">
    <citation type="submission" date="2018-02" db="EMBL/GenBank/DDBJ databases">
        <authorList>
            <person name="Cohen D.B."/>
            <person name="Kent A.D."/>
        </authorList>
    </citation>
    <scope>NUCLEOTIDE SEQUENCE</scope>
</reference>
<dbReference type="PANTHER" id="PTHR47150">
    <property type="entry name" value="OS12G0169200 PROTEIN"/>
    <property type="match status" value="1"/>
</dbReference>
<dbReference type="AlphaFoldDB" id="A0A2N9GE51"/>
<evidence type="ECO:0000256" key="1">
    <source>
        <dbReference type="SAM" id="MobiDB-lite"/>
    </source>
</evidence>
<accession>A0A2N9GE51</accession>
<name>A0A2N9GE51_FAGSY</name>
<dbReference type="PANTHER" id="PTHR47150:SF7">
    <property type="entry name" value="NUCLEASE"/>
    <property type="match status" value="1"/>
</dbReference>
<dbReference type="EMBL" id="OIVN01001806">
    <property type="protein sequence ID" value="SPC97872.1"/>
    <property type="molecule type" value="Genomic_DNA"/>
</dbReference>
<evidence type="ECO:0008006" key="3">
    <source>
        <dbReference type="Google" id="ProtNLM"/>
    </source>
</evidence>
<evidence type="ECO:0000313" key="2">
    <source>
        <dbReference type="EMBL" id="SPC97872.1"/>
    </source>
</evidence>
<sequence length="500" mass="57189">MGDLQTVGIGDGKPRRQAWPWGGSLSSRPRSARMGDLQTVGIGHGKAWRQAWPWGGSLQCGWVSPSSRGRGPRDYQMREMEMALLESDSDDDVEILSILAMEDERLKRRASINITSWFNYSPVFPSYIFRRRFRMSRPLFFRLQSALEAYDPYFIQKRNAAGTLGLSSLQKMTAALRILAYGVAADSTDEYVRIGESTAVESLKKFVKAVVNIFSEEYLRSPNSNDIARLLAVNEKRGFPGMLGSIDCMHWKWKNCPTAWKGQYTGHSREPTLILEAIASYDRWIWHAFFGLPGSHNDINVLEHSSVFTELAQGRAPPVNYSINGHDYTMGYYLADGIYPQWSTFVKTISAPVEAKKKHFARVQEACRKDVECAFGILQARFSIVRGPARFWDEATLNDIMKACIILHNMIIEDERDSNEVQQDDDYEQVPESIPIPVSREPTIEVQNFIQSHIRIRDRETHSQLQADLVEHLWQLTWPIIRLSSFNFHACIIYLCYSLL</sequence>
<feature type="region of interest" description="Disordered" evidence="1">
    <location>
        <begin position="1"/>
        <end position="32"/>
    </location>
</feature>